<keyword evidence="3" id="KW-1185">Reference proteome</keyword>
<dbReference type="EMBL" id="JAATLJ010000001">
    <property type="protein sequence ID" value="NIZ40897.1"/>
    <property type="molecule type" value="Genomic_DNA"/>
</dbReference>
<gene>
    <name evidence="2" type="ORF">HCT14_05190</name>
</gene>
<feature type="chain" id="PRO_5036686552" evidence="1">
    <location>
        <begin position="23"/>
        <end position="316"/>
    </location>
</feature>
<evidence type="ECO:0000256" key="1">
    <source>
        <dbReference type="SAM" id="SignalP"/>
    </source>
</evidence>
<protein>
    <submittedName>
        <fullName evidence="2">Uncharacterized protein</fullName>
    </submittedName>
</protein>
<proteinExistence type="predicted"/>
<evidence type="ECO:0000313" key="3">
    <source>
        <dbReference type="Proteomes" id="UP000711995"/>
    </source>
</evidence>
<dbReference type="Proteomes" id="UP000711995">
    <property type="component" value="Unassembled WGS sequence"/>
</dbReference>
<comment type="caution">
    <text evidence="2">The sequence shown here is derived from an EMBL/GenBank/DDBJ whole genome shotgun (WGS) entry which is preliminary data.</text>
</comment>
<dbReference type="AlphaFoldDB" id="A0A968GAG1"/>
<feature type="signal peptide" evidence="1">
    <location>
        <begin position="1"/>
        <end position="22"/>
    </location>
</feature>
<keyword evidence="1" id="KW-0732">Signal</keyword>
<organism evidence="2 3">
    <name type="scientific">Entomospira entomophila</name>
    <dbReference type="NCBI Taxonomy" id="2719988"/>
    <lineage>
        <taxon>Bacteria</taxon>
        <taxon>Pseudomonadati</taxon>
        <taxon>Spirochaetota</taxon>
        <taxon>Spirochaetia</taxon>
        <taxon>Spirochaetales</taxon>
        <taxon>Spirochaetaceae</taxon>
        <taxon>Entomospira</taxon>
    </lineage>
</organism>
<sequence length="316" mass="36948">MFQRFVLLVMLFYAISASSAWHVVAQLPQEITIYTTSGEAIVQIHPAQSKIIRTEYLDGRPVRDTVEYRSLPALPWFFTKTGTFYAFTPQGKLRFYYTLDHYDEYTVSFSQHDIEQVIDDQTLLVHSRSNQLALWKRSFAEEIRQNVSLIDLDSARHLKASGMIAVTRENRLDYYTNPALGLVTSQLNYHTNLYQASGSMIQPIRSFVGGKLTYDELHQRLYFFRDQHLYMFDIQRMQEYQTPFNFRYIFRTVAGRWQIPEILALPNDRVLIWKRLDNNRDGLAQLALYDAQSGAEIQIWQYLGPQGSLTLVEEVL</sequence>
<accession>A0A968GAG1</accession>
<reference evidence="2 3" key="1">
    <citation type="submission" date="2020-03" db="EMBL/GenBank/DDBJ databases">
        <title>Spirochaetal bacteria isolated from arthropods constitute a novel genus Entomospira genus novum within the order Spirochaetales.</title>
        <authorList>
            <person name="Grana-Miraglia L."/>
            <person name="Sikutova S."/>
            <person name="Fingerle V."/>
            <person name="Sing A."/>
            <person name="Castillo-Ramirez S."/>
            <person name="Margos G."/>
            <person name="Rudolf I."/>
        </authorList>
    </citation>
    <scope>NUCLEOTIDE SEQUENCE [LARGE SCALE GENOMIC DNA]</scope>
    <source>
        <strain evidence="2 3">BR193</strain>
    </source>
</reference>
<evidence type="ECO:0000313" key="2">
    <source>
        <dbReference type="EMBL" id="NIZ40897.1"/>
    </source>
</evidence>
<dbReference type="RefSeq" id="WP_167700484.1">
    <property type="nucleotide sequence ID" value="NZ_CP118174.1"/>
</dbReference>
<name>A0A968GAG1_9SPIO</name>